<evidence type="ECO:0000313" key="3">
    <source>
        <dbReference type="Proteomes" id="UP001589595"/>
    </source>
</evidence>
<dbReference type="RefSeq" id="WP_222921571.1">
    <property type="nucleotide sequence ID" value="NZ_CP082286.1"/>
</dbReference>
<gene>
    <name evidence="2" type="ORF">ACFFOL_16435</name>
</gene>
<accession>A0ABD5MWX8</accession>
<feature type="transmembrane region" description="Helical" evidence="1">
    <location>
        <begin position="30"/>
        <end position="53"/>
    </location>
</feature>
<evidence type="ECO:0000256" key="1">
    <source>
        <dbReference type="SAM" id="Phobius"/>
    </source>
</evidence>
<dbReference type="EMBL" id="JBHMAJ010000010">
    <property type="protein sequence ID" value="MFB9825757.1"/>
    <property type="molecule type" value="Genomic_DNA"/>
</dbReference>
<evidence type="ECO:0000313" key="2">
    <source>
        <dbReference type="EMBL" id="MFB9825757.1"/>
    </source>
</evidence>
<protein>
    <submittedName>
        <fullName evidence="2">Uncharacterized protein</fullName>
    </submittedName>
</protein>
<proteinExistence type="predicted"/>
<dbReference type="Proteomes" id="UP001589595">
    <property type="component" value="Unassembled WGS sequence"/>
</dbReference>
<keyword evidence="3" id="KW-1185">Reference proteome</keyword>
<comment type="caution">
    <text evidence="2">The sequence shown here is derived from an EMBL/GenBank/DDBJ whole genome shotgun (WGS) entry which is preliminary data.</text>
</comment>
<dbReference type="AlphaFoldDB" id="A0ABD5MWX8"/>
<sequence>MRRHGRDAVVSADGGSIREKLVAGAVEKPVLGVFVVLMLLMSAGFLLAFLLFVV</sequence>
<keyword evidence="1" id="KW-0472">Membrane</keyword>
<dbReference type="GeneID" id="67211738"/>
<reference evidence="2" key="1">
    <citation type="submission" date="2024-09" db="EMBL/GenBank/DDBJ databases">
        <authorList>
            <person name="Sun Q."/>
        </authorList>
    </citation>
    <scope>NUCLEOTIDE SEQUENCE [LARGE SCALE GENOMIC DNA]</scope>
    <source>
        <strain evidence="2">JCM 31273</strain>
    </source>
</reference>
<organism evidence="2 3">
    <name type="scientific">Halobaculum roseum</name>
    <dbReference type="NCBI Taxonomy" id="2175149"/>
    <lineage>
        <taxon>Archaea</taxon>
        <taxon>Methanobacteriati</taxon>
        <taxon>Methanobacteriota</taxon>
        <taxon>Stenosarchaea group</taxon>
        <taxon>Halobacteria</taxon>
        <taxon>Halobacteriales</taxon>
        <taxon>Haloferacaceae</taxon>
        <taxon>Halobaculum</taxon>
    </lineage>
</organism>
<name>A0ABD5MWX8_9EURY</name>
<keyword evidence="1" id="KW-1133">Transmembrane helix</keyword>
<keyword evidence="1" id="KW-0812">Transmembrane</keyword>